<keyword evidence="2" id="KW-0479">Metal-binding</keyword>
<feature type="domain" description="PHD-type" evidence="8">
    <location>
        <begin position="640"/>
        <end position="685"/>
    </location>
</feature>
<evidence type="ECO:0000256" key="2">
    <source>
        <dbReference type="ARBA" id="ARBA00022723"/>
    </source>
</evidence>
<evidence type="ECO:0008006" key="12">
    <source>
        <dbReference type="Google" id="ProtNLM"/>
    </source>
</evidence>
<dbReference type="InterPro" id="IPR032308">
    <property type="entry name" value="TDBD"/>
</dbReference>
<proteinExistence type="predicted"/>
<reference evidence="10 11" key="1">
    <citation type="submission" date="2024-02" db="EMBL/GenBank/DDBJ databases">
        <authorList>
            <consortium name="ELIXIR-Norway"/>
            <consortium name="Elixir Norway"/>
        </authorList>
    </citation>
    <scope>NUCLEOTIDE SEQUENCE [LARGE SCALE GENOMIC DNA]</scope>
</reference>
<dbReference type="SMART" id="SM00249">
    <property type="entry name" value="PHD"/>
    <property type="match status" value="2"/>
</dbReference>
<dbReference type="InterPro" id="IPR019787">
    <property type="entry name" value="Znf_PHD-finger"/>
</dbReference>
<feature type="region of interest" description="Disordered" evidence="7">
    <location>
        <begin position="189"/>
        <end position="309"/>
    </location>
</feature>
<evidence type="ECO:0000256" key="3">
    <source>
        <dbReference type="ARBA" id="ARBA00022771"/>
    </source>
</evidence>
<evidence type="ECO:0000259" key="9">
    <source>
        <dbReference type="PROSITE" id="PS51186"/>
    </source>
</evidence>
<dbReference type="SMART" id="SM00743">
    <property type="entry name" value="Agenet"/>
    <property type="match status" value="1"/>
</dbReference>
<evidence type="ECO:0000256" key="4">
    <source>
        <dbReference type="ARBA" id="ARBA00022833"/>
    </source>
</evidence>
<comment type="subcellular location">
    <subcellularLocation>
        <location evidence="1">Nucleus</location>
    </subcellularLocation>
</comment>
<feature type="region of interest" description="Disordered" evidence="7">
    <location>
        <begin position="31"/>
        <end position="50"/>
    </location>
</feature>
<feature type="region of interest" description="Disordered" evidence="7">
    <location>
        <begin position="1410"/>
        <end position="1431"/>
    </location>
</feature>
<keyword evidence="3 6" id="KW-0863">Zinc-finger</keyword>
<feature type="region of interest" description="Disordered" evidence="7">
    <location>
        <begin position="1237"/>
        <end position="1257"/>
    </location>
</feature>
<gene>
    <name evidence="10" type="ORF">CSSPTR1EN2_LOCUS678</name>
</gene>
<dbReference type="CDD" id="cd15532">
    <property type="entry name" value="PHD2_CHD_II"/>
    <property type="match status" value="1"/>
</dbReference>
<dbReference type="InterPro" id="IPR014002">
    <property type="entry name" value="Agenet_dom_plant"/>
</dbReference>
<dbReference type="InterPro" id="IPR056511">
    <property type="entry name" value="IDM1_C"/>
</dbReference>
<feature type="compositionally biased region" description="Low complexity" evidence="7">
    <location>
        <begin position="1412"/>
        <end position="1426"/>
    </location>
</feature>
<dbReference type="PANTHER" id="PTHR46309">
    <property type="entry name" value="PHD FINGER PROTEIN 12"/>
    <property type="match status" value="1"/>
</dbReference>
<feature type="region of interest" description="Disordered" evidence="7">
    <location>
        <begin position="1270"/>
        <end position="1292"/>
    </location>
</feature>
<feature type="compositionally biased region" description="Basic and acidic residues" evidence="7">
    <location>
        <begin position="258"/>
        <end position="279"/>
    </location>
</feature>
<dbReference type="CDD" id="cd04301">
    <property type="entry name" value="NAT_SF"/>
    <property type="match status" value="1"/>
</dbReference>
<dbReference type="InterPro" id="IPR016181">
    <property type="entry name" value="Acyl_CoA_acyltransferase"/>
</dbReference>
<dbReference type="Pfam" id="PF16135">
    <property type="entry name" value="TDBD"/>
    <property type="match status" value="1"/>
</dbReference>
<dbReference type="Gene3D" id="3.30.40.10">
    <property type="entry name" value="Zinc/RING finger domain, C3HC4 (zinc finger)"/>
    <property type="match status" value="2"/>
</dbReference>
<dbReference type="SUPFAM" id="SSF55729">
    <property type="entry name" value="Acyl-CoA N-acyltransferases (Nat)"/>
    <property type="match status" value="1"/>
</dbReference>
<dbReference type="InterPro" id="IPR042163">
    <property type="entry name" value="PHF12"/>
</dbReference>
<evidence type="ECO:0000256" key="5">
    <source>
        <dbReference type="ARBA" id="ARBA00023242"/>
    </source>
</evidence>
<dbReference type="PANTHER" id="PTHR46309:SF1">
    <property type="entry name" value="PHD FINGER PROTEIN 12"/>
    <property type="match status" value="1"/>
</dbReference>
<dbReference type="Proteomes" id="UP001497512">
    <property type="component" value="Chromosome 1"/>
</dbReference>
<dbReference type="EMBL" id="OZ019893">
    <property type="protein sequence ID" value="CAK9190128.1"/>
    <property type="molecule type" value="Genomic_DNA"/>
</dbReference>
<feature type="compositionally biased region" description="Polar residues" evidence="7">
    <location>
        <begin position="1276"/>
        <end position="1291"/>
    </location>
</feature>
<feature type="domain" description="N-acetyltransferase" evidence="9">
    <location>
        <begin position="780"/>
        <end position="942"/>
    </location>
</feature>
<dbReference type="PROSITE" id="PS51186">
    <property type="entry name" value="GNAT"/>
    <property type="match status" value="1"/>
</dbReference>
<evidence type="ECO:0000256" key="6">
    <source>
        <dbReference type="PROSITE-ProRule" id="PRU00146"/>
    </source>
</evidence>
<keyword evidence="5" id="KW-0539">Nucleus</keyword>
<dbReference type="InterPro" id="IPR013083">
    <property type="entry name" value="Znf_RING/FYVE/PHD"/>
</dbReference>
<dbReference type="Pfam" id="PF23209">
    <property type="entry name" value="IDM1_C"/>
    <property type="match status" value="1"/>
</dbReference>
<organism evidence="10 11">
    <name type="scientific">Sphagnum troendelagicum</name>
    <dbReference type="NCBI Taxonomy" id="128251"/>
    <lineage>
        <taxon>Eukaryota</taxon>
        <taxon>Viridiplantae</taxon>
        <taxon>Streptophyta</taxon>
        <taxon>Embryophyta</taxon>
        <taxon>Bryophyta</taxon>
        <taxon>Sphagnophytina</taxon>
        <taxon>Sphagnopsida</taxon>
        <taxon>Sphagnales</taxon>
        <taxon>Sphagnaceae</taxon>
        <taxon>Sphagnum</taxon>
    </lineage>
</organism>
<accession>A0ABP0T9T6</accession>
<dbReference type="InterPro" id="IPR001965">
    <property type="entry name" value="Znf_PHD"/>
</dbReference>
<dbReference type="SUPFAM" id="SSF57903">
    <property type="entry name" value="FYVE/PHD zinc finger"/>
    <property type="match status" value="2"/>
</dbReference>
<evidence type="ECO:0000259" key="8">
    <source>
        <dbReference type="PROSITE" id="PS50016"/>
    </source>
</evidence>
<name>A0ABP0T9T6_9BRYO</name>
<dbReference type="InterPro" id="IPR011011">
    <property type="entry name" value="Znf_FYVE_PHD"/>
</dbReference>
<dbReference type="Pfam" id="PF00628">
    <property type="entry name" value="PHD"/>
    <property type="match status" value="1"/>
</dbReference>
<keyword evidence="4" id="KW-0862">Zinc</keyword>
<evidence type="ECO:0000256" key="1">
    <source>
        <dbReference type="ARBA" id="ARBA00004123"/>
    </source>
</evidence>
<dbReference type="Gene3D" id="3.40.630.30">
    <property type="match status" value="1"/>
</dbReference>
<protein>
    <recommendedName>
        <fullName evidence="12">PHD-type domain-containing protein</fullName>
    </recommendedName>
</protein>
<dbReference type="InterPro" id="IPR000182">
    <property type="entry name" value="GNAT_dom"/>
</dbReference>
<evidence type="ECO:0000256" key="7">
    <source>
        <dbReference type="SAM" id="MobiDB-lite"/>
    </source>
</evidence>
<sequence>MVQYEELFGHAKIRALESQRAATIPAVIRRRGDDDDGCSGRGSSRRLCTSSNPSRMLLRRTTPPRPSVVLSAAPARSWNKGLSVDVLWRNAWWEGILLEDLSLEKTSRLGIYLPDEEDGEKVCTINDLHLRQEWDEETARWRLKAHGKLALIKPSHSPVRRSLRNFCKREPVLLAAKKLIFKRMVKKPKPVKMEQESDNEESSCSGGLDMSRSGVRKKHSSIPSIRAVKAPAAQPLLPTWPSSKLSRKRKPSSPGSRGGDKTVSEVQEEQQHKRLKAQEQQKSGGRQKSLRSWKKKEEEQGSDPPHVELPISQGALLLQNSCRRLVVSSGSEVLGEDGEHVREKLVDILIVEQYSQTEKSRIQSSVQAFSDMSNSSIDVGISIVLRRRWCPSTEGEFNMVELSEKAKMDWNLHRAMQHRKPLSSDSQHCNLDTELHSKKRSRFGHAMNETGQPELVEDAVVRALNSVDVYKGLGWGQEKVGKRKGGRWGGCRMEVKLSAPEDPAPGGEAGTMMMSVNAKKSILSWLMDVGMLVENQKLRYMHRKKELGLDGWVTSEGVLCGCCKTIVTLSMFEAHCGSKLHRPCANIYVEDGRTLTELQMEALRKHNTSERSIYFHPAMGPGRRRSGSTKGKEHAADGNDDTCGVCGDGGMLICCDHCPSTFHLTCMELEAVPEDDWFCPNCRCAICGGPPVNANPDEFNEMVVLSCDQCEREFHLKCLYARGLPKLDQCPTGSWFCGHSCEKIFQDLRRLVGTSNPLEDGYSWTLLRSQEDLELSAMDKEVMAEQKIKLAIAFSVMQECFKPMIDPHTKVDIVAHVLYNRGSEVSRLNYCGFYTLILEKGDELISVATVRVHGAHLAEIPLIGTRFQYRRQGMCRRLMNALEQMLQMMGVQTLVLPAVPEMREYWSGAFGFQPMEDALKRMLIELNILVFPGTSILQKPLARLPMPAALPNLEGEMHYLPQDSEPSAFCAAVSKGRPTEGARIRQSTIRLVAGELQIVSSNIPKEHEKRNSGLDSGESLDPLTACQIVDALVPVTTVENMVSLPVMDKSISPSYNLSESSLVHAHEDLDLLSTDMHATLEQSPADFLRAQVIQHLQNGSQGDRYLEDGCMLKACEEELCGMVEPVVETTFPKCLVNTFSPMGEEGCLMANMSPDRLPIGEGGGLVDVQGNVSGGEELGVTFAKLAATSPEEESSLPSNTNSFVPLLKIPQLGHHVNNSGYHFMHENGGRLGLEVPVSGDTTGQPESGGTTKGQGSGSLVQELLNLCGNAREESHPTPNMQQPESGGTTKSHTGKCAIQETVCASQVSLASCSKGGMEVTPLTSCMEQLSTMGNSLQESMSPSCPKYAMEGAPLTASTGEPEITRQPSDTSLQGLQSLLANAKDIPSTPSMGPLEICSAMIGRANEHPEIGSVSPSKVSFSESAPSTPGMWQAESENAIAVRGGDSPMQESTNYSRVPASFFQDALGGACSLHSSMRYIDIESVTSR</sequence>
<keyword evidence="11" id="KW-1185">Reference proteome</keyword>
<evidence type="ECO:0000313" key="11">
    <source>
        <dbReference type="Proteomes" id="UP001497512"/>
    </source>
</evidence>
<dbReference type="PROSITE" id="PS50016">
    <property type="entry name" value="ZF_PHD_2"/>
    <property type="match status" value="1"/>
</dbReference>
<evidence type="ECO:0000313" key="10">
    <source>
        <dbReference type="EMBL" id="CAK9190128.1"/>
    </source>
</evidence>